<organism evidence="2 3">
    <name type="scientific">Nocardioides mangrovi</name>
    <dbReference type="NCBI Taxonomy" id="2874580"/>
    <lineage>
        <taxon>Bacteria</taxon>
        <taxon>Bacillati</taxon>
        <taxon>Actinomycetota</taxon>
        <taxon>Actinomycetes</taxon>
        <taxon>Propionibacteriales</taxon>
        <taxon>Nocardioidaceae</taxon>
        <taxon>Nocardioides</taxon>
    </lineage>
</organism>
<dbReference type="EMBL" id="JAIQZJ010000005">
    <property type="protein sequence ID" value="MBZ5738538.1"/>
    <property type="molecule type" value="Genomic_DNA"/>
</dbReference>
<evidence type="ECO:0000313" key="3">
    <source>
        <dbReference type="Proteomes" id="UP000780875"/>
    </source>
</evidence>
<proteinExistence type="predicted"/>
<dbReference type="RefSeq" id="WP_224122912.1">
    <property type="nucleotide sequence ID" value="NZ_JAIQZJ010000005.1"/>
</dbReference>
<feature type="domain" description="AbiEi antitoxin N-terminal" evidence="1">
    <location>
        <begin position="10"/>
        <end position="49"/>
    </location>
</feature>
<dbReference type="Pfam" id="PF13338">
    <property type="entry name" value="AbiEi_4"/>
    <property type="match status" value="1"/>
</dbReference>
<accession>A0ABS7UD02</accession>
<evidence type="ECO:0000259" key="1">
    <source>
        <dbReference type="Pfam" id="PF13338"/>
    </source>
</evidence>
<sequence length="337" mass="38428">MQTTFGWYLAHQHGLITRKQALRSGLEEDQVRRLLKTGEWIAVRRGVYTTGAYWATLDPNVGRPRLEVWAGVLVTTVPHVVSHDSAAYLHGLPILAEMPRFVHVTRDGALGGTKNGIKHHLAPRTPEQVVFIDDHPVLDLPRTVADIARAHGARHGIVAVNSALRAGVRRKAIKASIEAMEFWPNVRVARRVADWGDKRCETVLEDLVLLMLKEMAIGKIHVQWGFRDSTREAWVDFRVGRHLIEPDGHLKYLPVGQGGVATQPPEKVLWEEKRRQDWLCGYKLGISRPTWTDLQPDTWERTKERLYREIRDTNSRFGTSVADLAPYIIRTPRRGRR</sequence>
<reference evidence="2 3" key="1">
    <citation type="submission" date="2021-09" db="EMBL/GenBank/DDBJ databases">
        <title>Whole genome sequence of Nocardioides sp. GBK3QG-3.</title>
        <authorList>
            <person name="Tuo L."/>
        </authorList>
    </citation>
    <scope>NUCLEOTIDE SEQUENCE [LARGE SCALE GENOMIC DNA]</scope>
    <source>
        <strain evidence="2 3">GBK3QG-3</strain>
    </source>
</reference>
<dbReference type="InterPro" id="IPR025159">
    <property type="entry name" value="AbiEi_N"/>
</dbReference>
<protein>
    <submittedName>
        <fullName evidence="2">Type IV toxin-antitoxin system AbiEi family antitoxin domain-containing protein</fullName>
    </submittedName>
</protein>
<evidence type="ECO:0000313" key="2">
    <source>
        <dbReference type="EMBL" id="MBZ5738538.1"/>
    </source>
</evidence>
<keyword evidence="3" id="KW-1185">Reference proteome</keyword>
<dbReference type="Proteomes" id="UP000780875">
    <property type="component" value="Unassembled WGS sequence"/>
</dbReference>
<name>A0ABS7UD02_9ACTN</name>
<gene>
    <name evidence="2" type="ORF">K8U61_10230</name>
</gene>
<comment type="caution">
    <text evidence="2">The sequence shown here is derived from an EMBL/GenBank/DDBJ whole genome shotgun (WGS) entry which is preliminary data.</text>
</comment>